<evidence type="ECO:0000313" key="4">
    <source>
        <dbReference type="EMBL" id="MCW6036002.1"/>
    </source>
</evidence>
<dbReference type="SMART" id="SM00052">
    <property type="entry name" value="EAL"/>
    <property type="match status" value="1"/>
</dbReference>
<sequence length="831" mass="92590">MKARREVQLGMMLWHHPWSRFVGGSLAVVGVWVLQMLGAIAPLEHWVYHRLFELRGERPWDDRVVIVAIDQVSHEGFTQESWSRSPYIKLLQQLAPSQPHAIVFNLLLLQETAEDGELAAAMAESPPVVLGVSWGPNRQLLLPAPRLREQASGMGHLFYPATSGGFVYQITPQMGDIPALSLSLTRIPTLAPLFPPQPSDYPSFWINWQGDIRKIPTYSFAGVLRGEIPPETFRDKIILVGSTATGFDTVMTPFNDENVGNGVHVQAAVISNLLQGNHLKVWGEGAKGLFWGYGLLGMVLGGVLTGQNLRRLLSGMVGISVVWVVLAVGVFYGNGLIPVVSPLLVVGSASAIALLQHYWIKQAQSHYHQQYDSLTGLPQRSVLIEQIQTHLAQIRNSEQGHFALLFFDLNRLGEINAHQGYPVGDRLLQITTQRLKELLSHNGHAPCLLARMGGDEFAILYPQVTAPDAVLHLAQELENVLQQPLSLAGEGVYSNVSIGITFSWDVMTSPPSSPNTDLCQLLLRHAEIAMYQARVQGQSSYAVFNAYLHESAIALWQLETDLRHTLNSLSLNTSLGLNQPSLEREFQLQYQPIVSLKTGKLQGFEALIRWHHPKRGLISPLEFIPMAEETGLIALLGRWVIYKACYQLRTWQYSFPDFKHLVITVNLSPIQLLQPDIVRQVQGILEETGVDSRRLKLEITESSLIANADHAIALLQEFRELGVRLSLDDFGMGYSSLGRLQNLPLHTLKIDKSFVQDMKPSGDSTKIIQMILDLAHSFNMNVVAEGIETPEQLKTLRELNCDYGQGYFFAPPLTVAEVETLLNQPLPKIWV</sequence>
<name>A0ABT3L3H2_9CYAN</name>
<keyword evidence="1" id="KW-0472">Membrane</keyword>
<feature type="domain" description="GGDEF" evidence="3">
    <location>
        <begin position="400"/>
        <end position="546"/>
    </location>
</feature>
<dbReference type="InterPro" id="IPR007890">
    <property type="entry name" value="CHASE2"/>
</dbReference>
<dbReference type="InterPro" id="IPR050706">
    <property type="entry name" value="Cyclic-di-GMP_PDE-like"/>
</dbReference>
<dbReference type="SUPFAM" id="SSF55073">
    <property type="entry name" value="Nucleotide cyclase"/>
    <property type="match status" value="1"/>
</dbReference>
<dbReference type="CDD" id="cd01949">
    <property type="entry name" value="GGDEF"/>
    <property type="match status" value="1"/>
</dbReference>
<feature type="transmembrane region" description="Helical" evidence="1">
    <location>
        <begin position="312"/>
        <end position="333"/>
    </location>
</feature>
<dbReference type="SMART" id="SM00267">
    <property type="entry name" value="GGDEF"/>
    <property type="match status" value="1"/>
</dbReference>
<comment type="caution">
    <text evidence="4">The sequence shown here is derived from an EMBL/GenBank/DDBJ whole genome shotgun (WGS) entry which is preliminary data.</text>
</comment>
<dbReference type="Proteomes" id="UP001526426">
    <property type="component" value="Unassembled WGS sequence"/>
</dbReference>
<dbReference type="InterPro" id="IPR000160">
    <property type="entry name" value="GGDEF_dom"/>
</dbReference>
<gene>
    <name evidence="4" type="ORF">K4A83_06910</name>
</gene>
<dbReference type="PROSITE" id="PS50883">
    <property type="entry name" value="EAL"/>
    <property type="match status" value="1"/>
</dbReference>
<proteinExistence type="predicted"/>
<keyword evidence="1" id="KW-1133">Transmembrane helix</keyword>
<feature type="transmembrane region" description="Helical" evidence="1">
    <location>
        <begin position="288"/>
        <end position="305"/>
    </location>
</feature>
<organism evidence="4 5">
    <name type="scientific">Spirulina subsalsa FACHB-351</name>
    <dbReference type="NCBI Taxonomy" id="234711"/>
    <lineage>
        <taxon>Bacteria</taxon>
        <taxon>Bacillati</taxon>
        <taxon>Cyanobacteriota</taxon>
        <taxon>Cyanophyceae</taxon>
        <taxon>Spirulinales</taxon>
        <taxon>Spirulinaceae</taxon>
        <taxon>Spirulina</taxon>
    </lineage>
</organism>
<dbReference type="EMBL" id="JAIHOM010000025">
    <property type="protein sequence ID" value="MCW6036002.1"/>
    <property type="molecule type" value="Genomic_DNA"/>
</dbReference>
<dbReference type="Gene3D" id="3.30.70.270">
    <property type="match status" value="1"/>
</dbReference>
<evidence type="ECO:0000259" key="3">
    <source>
        <dbReference type="PROSITE" id="PS50887"/>
    </source>
</evidence>
<accession>A0ABT3L3H2</accession>
<evidence type="ECO:0000313" key="5">
    <source>
        <dbReference type="Proteomes" id="UP001526426"/>
    </source>
</evidence>
<dbReference type="NCBIfam" id="TIGR00254">
    <property type="entry name" value="GGDEF"/>
    <property type="match status" value="1"/>
</dbReference>
<keyword evidence="5" id="KW-1185">Reference proteome</keyword>
<dbReference type="InterPro" id="IPR043128">
    <property type="entry name" value="Rev_trsase/Diguanyl_cyclase"/>
</dbReference>
<dbReference type="InterPro" id="IPR001633">
    <property type="entry name" value="EAL_dom"/>
</dbReference>
<dbReference type="PANTHER" id="PTHR33121:SF70">
    <property type="entry name" value="SIGNALING PROTEIN YKOW"/>
    <property type="match status" value="1"/>
</dbReference>
<feature type="domain" description="EAL" evidence="2">
    <location>
        <begin position="570"/>
        <end position="826"/>
    </location>
</feature>
<dbReference type="RefSeq" id="WP_265263731.1">
    <property type="nucleotide sequence ID" value="NZ_JAIHOM010000025.1"/>
</dbReference>
<evidence type="ECO:0000256" key="1">
    <source>
        <dbReference type="SAM" id="Phobius"/>
    </source>
</evidence>
<dbReference type="SMART" id="SM01080">
    <property type="entry name" value="CHASE2"/>
    <property type="match status" value="1"/>
</dbReference>
<dbReference type="Pfam" id="PF00990">
    <property type="entry name" value="GGDEF"/>
    <property type="match status" value="1"/>
</dbReference>
<keyword evidence="1" id="KW-0812">Transmembrane</keyword>
<dbReference type="SUPFAM" id="SSF141868">
    <property type="entry name" value="EAL domain-like"/>
    <property type="match status" value="1"/>
</dbReference>
<evidence type="ECO:0000259" key="2">
    <source>
        <dbReference type="PROSITE" id="PS50883"/>
    </source>
</evidence>
<dbReference type="Gene3D" id="3.20.20.450">
    <property type="entry name" value="EAL domain"/>
    <property type="match status" value="1"/>
</dbReference>
<dbReference type="Pfam" id="PF00563">
    <property type="entry name" value="EAL"/>
    <property type="match status" value="1"/>
</dbReference>
<protein>
    <submittedName>
        <fullName evidence="4">EAL domain-containing protein</fullName>
    </submittedName>
</protein>
<feature type="transmembrane region" description="Helical" evidence="1">
    <location>
        <begin position="21"/>
        <end position="43"/>
    </location>
</feature>
<reference evidence="4 5" key="1">
    <citation type="submission" date="2021-08" db="EMBL/GenBank/DDBJ databases">
        <title>Draft genome sequence of Spirulina subsalsa with high tolerance to salinity and hype-accumulation of phycocyanin.</title>
        <authorList>
            <person name="Pei H."/>
            <person name="Jiang L."/>
        </authorList>
    </citation>
    <scope>NUCLEOTIDE SEQUENCE [LARGE SCALE GENOMIC DNA]</scope>
    <source>
        <strain evidence="4 5">FACHB-351</strain>
    </source>
</reference>
<dbReference type="PANTHER" id="PTHR33121">
    <property type="entry name" value="CYCLIC DI-GMP PHOSPHODIESTERASE PDEF"/>
    <property type="match status" value="1"/>
</dbReference>
<dbReference type="InterPro" id="IPR035919">
    <property type="entry name" value="EAL_sf"/>
</dbReference>
<dbReference type="InterPro" id="IPR029787">
    <property type="entry name" value="Nucleotide_cyclase"/>
</dbReference>
<dbReference type="Pfam" id="PF05226">
    <property type="entry name" value="CHASE2"/>
    <property type="match status" value="1"/>
</dbReference>
<dbReference type="CDD" id="cd01948">
    <property type="entry name" value="EAL"/>
    <property type="match status" value="1"/>
</dbReference>
<dbReference type="PROSITE" id="PS50887">
    <property type="entry name" value="GGDEF"/>
    <property type="match status" value="1"/>
</dbReference>